<feature type="compositionally biased region" description="Low complexity" evidence="1">
    <location>
        <begin position="101"/>
        <end position="113"/>
    </location>
</feature>
<feature type="compositionally biased region" description="Polar residues" evidence="1">
    <location>
        <begin position="222"/>
        <end position="238"/>
    </location>
</feature>
<sequence>MKRRSLQSLRTPSPFTHSQVDQWYAAPKKSGDISPVQEDSAEQHSNENMSGIDENEVREGTPSVNGIDDSSSESHYTDLDEEVPHTELHPADSRPQLYPEDVPAPAVQDVQDVQDVREMHEEEDDMRTEDGFQDEETSNYSDSASESGESYYHDSVQNQMSHEDREDAFDYEHFFLHSAMGSMSQRKLRRTGSSSEASYSSDDSTETTRGPTVPTSRPRRGSTASTSTMDSFATATEGRNTRAEDESSRERRARGAALPMRVRSQTPNRAKRSTFEGTADLIGMPRSQSSAATFPHHPSISSLDSFGTNRSFPLTGTGTRGAGNSARSSSSSSRGRGPPQTKTNGGMLTPRDSPDQSLKQISETILSDAASLYDKDDKDDSSSGEKLSPSASASTIELLRRDDQILVERLVASLGRSILGLAESGRATPESRLYRRRIEAAKRVLEGAEDSSASVSTETSAERSAEISADT</sequence>
<gene>
    <name evidence="2" type="ORF">UCREL1_4765</name>
</gene>
<name>M7TE82_EUTLA</name>
<proteinExistence type="predicted"/>
<feature type="compositionally biased region" description="Acidic residues" evidence="1">
    <location>
        <begin position="121"/>
        <end position="137"/>
    </location>
</feature>
<feature type="region of interest" description="Disordered" evidence="1">
    <location>
        <begin position="179"/>
        <end position="394"/>
    </location>
</feature>
<feature type="compositionally biased region" description="Low complexity" evidence="1">
    <location>
        <begin position="191"/>
        <end position="202"/>
    </location>
</feature>
<feature type="compositionally biased region" description="Polar residues" evidence="1">
    <location>
        <begin position="299"/>
        <end position="317"/>
    </location>
</feature>
<feature type="compositionally biased region" description="Polar residues" evidence="1">
    <location>
        <begin position="1"/>
        <end position="21"/>
    </location>
</feature>
<evidence type="ECO:0000313" key="2">
    <source>
        <dbReference type="EMBL" id="EMR68221.1"/>
    </source>
</evidence>
<feature type="compositionally biased region" description="Polar residues" evidence="1">
    <location>
        <begin position="138"/>
        <end position="148"/>
    </location>
</feature>
<dbReference type="AlphaFoldDB" id="M7TE82"/>
<feature type="compositionally biased region" description="Low complexity" evidence="1">
    <location>
        <begin position="322"/>
        <end position="337"/>
    </location>
</feature>
<evidence type="ECO:0000256" key="1">
    <source>
        <dbReference type="SAM" id="MobiDB-lite"/>
    </source>
</evidence>
<dbReference type="OrthoDB" id="3438840at2759"/>
<reference evidence="3" key="1">
    <citation type="journal article" date="2013" name="Genome Announc.">
        <title>Draft genome sequence of the grapevine dieback fungus Eutypa lata UCR-EL1.</title>
        <authorList>
            <person name="Blanco-Ulate B."/>
            <person name="Rolshausen P.E."/>
            <person name="Cantu D."/>
        </authorList>
    </citation>
    <scope>NUCLEOTIDE SEQUENCE [LARGE SCALE GENOMIC DNA]</scope>
    <source>
        <strain evidence="3">UCR-EL1</strain>
    </source>
</reference>
<dbReference type="EMBL" id="KB706281">
    <property type="protein sequence ID" value="EMR68221.1"/>
    <property type="molecule type" value="Genomic_DNA"/>
</dbReference>
<feature type="compositionally biased region" description="Basic and acidic residues" evidence="1">
    <location>
        <begin position="239"/>
        <end position="250"/>
    </location>
</feature>
<organism evidence="2 3">
    <name type="scientific">Eutypa lata (strain UCR-EL1)</name>
    <name type="common">Grapevine dieback disease fungus</name>
    <name type="synonym">Eutypa armeniacae</name>
    <dbReference type="NCBI Taxonomy" id="1287681"/>
    <lineage>
        <taxon>Eukaryota</taxon>
        <taxon>Fungi</taxon>
        <taxon>Dikarya</taxon>
        <taxon>Ascomycota</taxon>
        <taxon>Pezizomycotina</taxon>
        <taxon>Sordariomycetes</taxon>
        <taxon>Xylariomycetidae</taxon>
        <taxon>Xylariales</taxon>
        <taxon>Diatrypaceae</taxon>
        <taxon>Eutypa</taxon>
    </lineage>
</organism>
<feature type="region of interest" description="Disordered" evidence="1">
    <location>
        <begin position="445"/>
        <end position="471"/>
    </location>
</feature>
<feature type="compositionally biased region" description="Low complexity" evidence="1">
    <location>
        <begin position="450"/>
        <end position="459"/>
    </location>
</feature>
<dbReference type="eggNOG" id="ENOG502SDRZ">
    <property type="taxonomic scope" value="Eukaryota"/>
</dbReference>
<dbReference type="Proteomes" id="UP000012174">
    <property type="component" value="Unassembled WGS sequence"/>
</dbReference>
<accession>M7TE82</accession>
<feature type="compositionally biased region" description="Basic and acidic residues" evidence="1">
    <location>
        <begin position="75"/>
        <end position="92"/>
    </location>
</feature>
<keyword evidence="3" id="KW-1185">Reference proteome</keyword>
<feature type="compositionally biased region" description="Polar residues" evidence="1">
    <location>
        <begin position="355"/>
        <end position="365"/>
    </location>
</feature>
<dbReference type="HOGENOM" id="CLU_580065_0_0_1"/>
<dbReference type="STRING" id="1287681.M7TE82"/>
<dbReference type="KEGG" id="ela:UCREL1_4765"/>
<evidence type="ECO:0000313" key="3">
    <source>
        <dbReference type="Proteomes" id="UP000012174"/>
    </source>
</evidence>
<feature type="compositionally biased region" description="Basic and acidic residues" evidence="1">
    <location>
        <begin position="373"/>
        <end position="383"/>
    </location>
</feature>
<feature type="region of interest" description="Disordered" evidence="1">
    <location>
        <begin position="1"/>
        <end position="165"/>
    </location>
</feature>
<protein>
    <submittedName>
        <fullName evidence="2">Uncharacterized protein</fullName>
    </submittedName>
</protein>